<dbReference type="EMBL" id="JAZGQO010000015">
    <property type="protein sequence ID" value="KAK6169610.1"/>
    <property type="molecule type" value="Genomic_DNA"/>
</dbReference>
<gene>
    <name evidence="6" type="ORF">SNE40_020625</name>
</gene>
<dbReference type="SMART" id="SM01417">
    <property type="entry name" value="Solute_trans_a"/>
    <property type="match status" value="1"/>
</dbReference>
<dbReference type="Pfam" id="PF03619">
    <property type="entry name" value="Solute_trans_a"/>
    <property type="match status" value="1"/>
</dbReference>
<dbReference type="AlphaFoldDB" id="A0AAN8J4S2"/>
<feature type="transmembrane region" description="Helical" evidence="5">
    <location>
        <begin position="245"/>
        <end position="264"/>
    </location>
</feature>
<comment type="subcellular location">
    <subcellularLocation>
        <location evidence="1">Membrane</location>
        <topology evidence="1">Multi-pass membrane protein</topology>
    </subcellularLocation>
</comment>
<evidence type="ECO:0000313" key="6">
    <source>
        <dbReference type="EMBL" id="KAK6169610.1"/>
    </source>
</evidence>
<organism evidence="6 7">
    <name type="scientific">Patella caerulea</name>
    <name type="common">Rayed Mediterranean limpet</name>
    <dbReference type="NCBI Taxonomy" id="87958"/>
    <lineage>
        <taxon>Eukaryota</taxon>
        <taxon>Metazoa</taxon>
        <taxon>Spiralia</taxon>
        <taxon>Lophotrochozoa</taxon>
        <taxon>Mollusca</taxon>
        <taxon>Gastropoda</taxon>
        <taxon>Patellogastropoda</taxon>
        <taxon>Patelloidea</taxon>
        <taxon>Patellidae</taxon>
        <taxon>Patella</taxon>
    </lineage>
</organism>
<accession>A0AAN8J4S2</accession>
<evidence type="ECO:0000256" key="4">
    <source>
        <dbReference type="ARBA" id="ARBA00023136"/>
    </source>
</evidence>
<feature type="transmembrane region" description="Helical" evidence="5">
    <location>
        <begin position="169"/>
        <end position="189"/>
    </location>
</feature>
<dbReference type="PANTHER" id="PTHR23423">
    <property type="entry name" value="ORGANIC SOLUTE TRANSPORTER-RELATED"/>
    <property type="match status" value="1"/>
</dbReference>
<keyword evidence="3 5" id="KW-1133">Transmembrane helix</keyword>
<name>A0AAN8J4S2_PATCE</name>
<sequence length="360" mass="39551">MASTGIVNPIFQNVPRENCSNVLPSSHVYFEELGVVSKVEAGILGGVTLITLVIYIAEIANQKISLRSSTIVHRTSALFSLHPVYSCTSLVAVLVPRFLMLSELVAAGFSSFCLYNYFNMMLSYYGGEDTIVDMAGDIKLALRGPPCCCCCFCCPVVSPTKKNLTRIRLAVFQCALLQPIIRFLSAVLWTEGFYSGSLNFNQPVTPVIEIINMATLLTALYGLLTMHQALKPHLKNYHPDAKFRVLMVVFPISTLQKLVLSILAMNNVIPCIGTISPIILGNAIHHAFLIVEVFLFMLLARFYFMKSLQEDLFNMQSSKADIQSGYSVSHTTLSTFTTTTGHLGVTSLPELTPEATTVAL</sequence>
<comment type="caution">
    <text evidence="6">The sequence shown here is derived from an EMBL/GenBank/DDBJ whole genome shotgun (WGS) entry which is preliminary data.</text>
</comment>
<evidence type="ECO:0000256" key="5">
    <source>
        <dbReference type="SAM" id="Phobius"/>
    </source>
</evidence>
<reference evidence="6 7" key="1">
    <citation type="submission" date="2024-01" db="EMBL/GenBank/DDBJ databases">
        <title>The genome of the rayed Mediterranean limpet Patella caerulea (Linnaeus, 1758).</title>
        <authorList>
            <person name="Anh-Thu Weber A."/>
            <person name="Halstead-Nussloch G."/>
        </authorList>
    </citation>
    <scope>NUCLEOTIDE SEQUENCE [LARGE SCALE GENOMIC DNA]</scope>
    <source>
        <strain evidence="6">AATW-2023a</strain>
        <tissue evidence="6">Whole specimen</tissue>
    </source>
</reference>
<evidence type="ECO:0000313" key="7">
    <source>
        <dbReference type="Proteomes" id="UP001347796"/>
    </source>
</evidence>
<keyword evidence="7" id="KW-1185">Reference proteome</keyword>
<evidence type="ECO:0008006" key="8">
    <source>
        <dbReference type="Google" id="ProtNLM"/>
    </source>
</evidence>
<protein>
    <recommendedName>
        <fullName evidence="8">Organic solute transporter subunit alpha</fullName>
    </recommendedName>
</protein>
<keyword evidence="2 5" id="KW-0812">Transmembrane</keyword>
<evidence type="ECO:0000256" key="2">
    <source>
        <dbReference type="ARBA" id="ARBA00022692"/>
    </source>
</evidence>
<dbReference type="GO" id="GO:0016020">
    <property type="term" value="C:membrane"/>
    <property type="evidence" value="ECO:0007669"/>
    <property type="project" value="UniProtKB-SubCell"/>
</dbReference>
<feature type="transmembrane region" description="Helical" evidence="5">
    <location>
        <begin position="98"/>
        <end position="118"/>
    </location>
</feature>
<proteinExistence type="predicted"/>
<feature type="transmembrane region" description="Helical" evidence="5">
    <location>
        <begin position="71"/>
        <end position="92"/>
    </location>
</feature>
<feature type="transmembrane region" description="Helical" evidence="5">
    <location>
        <begin position="41"/>
        <end position="59"/>
    </location>
</feature>
<feature type="transmembrane region" description="Helical" evidence="5">
    <location>
        <begin position="284"/>
        <end position="304"/>
    </location>
</feature>
<dbReference type="InterPro" id="IPR005178">
    <property type="entry name" value="Ostalpha/TMEM184C"/>
</dbReference>
<dbReference type="Proteomes" id="UP001347796">
    <property type="component" value="Unassembled WGS sequence"/>
</dbReference>
<keyword evidence="4 5" id="KW-0472">Membrane</keyword>
<evidence type="ECO:0000256" key="3">
    <source>
        <dbReference type="ARBA" id="ARBA00022989"/>
    </source>
</evidence>
<evidence type="ECO:0000256" key="1">
    <source>
        <dbReference type="ARBA" id="ARBA00004141"/>
    </source>
</evidence>
<feature type="transmembrane region" description="Helical" evidence="5">
    <location>
        <begin position="204"/>
        <end position="224"/>
    </location>
</feature>